<dbReference type="GO" id="GO:0016070">
    <property type="term" value="P:RNA metabolic process"/>
    <property type="evidence" value="ECO:0007669"/>
    <property type="project" value="UniProtKB-ARBA"/>
</dbReference>
<dbReference type="InterPro" id="IPR000504">
    <property type="entry name" value="RRM_dom"/>
</dbReference>
<comment type="subcellular location">
    <subcellularLocation>
        <location evidence="1">Nucleus</location>
    </subcellularLocation>
</comment>
<evidence type="ECO:0000313" key="9">
    <source>
        <dbReference type="Proteomes" id="UP000684084"/>
    </source>
</evidence>
<gene>
    <name evidence="8" type="ORF">CHRIB12_LOCUS11449</name>
</gene>
<keyword evidence="6" id="KW-0472">Membrane</keyword>
<feature type="transmembrane region" description="Helical" evidence="6">
    <location>
        <begin position="724"/>
        <end position="741"/>
    </location>
</feature>
<dbReference type="GO" id="GO:0003723">
    <property type="term" value="F:RNA binding"/>
    <property type="evidence" value="ECO:0007669"/>
    <property type="project" value="InterPro"/>
</dbReference>
<feature type="domain" description="C2H2-type" evidence="7">
    <location>
        <begin position="564"/>
        <end position="587"/>
    </location>
</feature>
<reference evidence="8" key="1">
    <citation type="submission" date="2020-05" db="EMBL/GenBank/DDBJ databases">
        <authorList>
            <person name="Rincon C."/>
            <person name="Sanders R I."/>
            <person name="Robbins C."/>
            <person name="Chaturvedi A."/>
        </authorList>
    </citation>
    <scope>NUCLEOTIDE SEQUENCE</scope>
    <source>
        <strain evidence="8">CHB12</strain>
    </source>
</reference>
<sequence>MNSKRRMDQSDDEGPHHSRDKFTSERRNSVDRRDIRDRDLRERDRERDREVRDFRDRDRDRDRNRDRGNYVDRRKRDSNSSPEDRNNDRRSKRRRSISPDPRRQPSDGGDHYIPNYDKDGYTPAPRYVGRPGDIRFPPPGFPVMPIGFSVGPNPQILPPGAPMMPMDWSGPRQETPKDPDQLDFLVTFKYYSEFMQHSNPKNRLSDEELHKKYNEYKEAFALKQLKTFFESHKKEEWFLEKYHPKYIQERAIVTKELKKDLYKQFISDLKEGLLDKINNDASEDSVKQEDGVKVETKDPDEDSNRLFIKSVSPNISRQKIEEMCKTIEGFQYLALSEPNPQKKFHRLGWIVFKEGTDMDSAYDKLNEQKIDEFVFYLARHKNQTGPVRNRITPDVASSIERLKKDLNQIQKLCDKLDNDIDGGFEGSTEIRTRLAQFDNSQDRDEADDVKRLLDFHIEYLRRTHMFCYYCGSESDSVEELARKCPGRHLRGVLGGEGKTSVNKNKEKQVNSTQWLKTLDHKIAYKTEPWKFENEIEKHGGISLQKVLEKFYQEHVVEVDPQRKFKCKLCGKLFKGSDFVKKHIDYKHHETVEITSNDTKFFNNYVLDPNHLLPTTPPNPTAALNVPQNVTPIPTNPFSVMTNAPPPPFMGFNFPIVGAAAGTPHDQIPRIGFDAREDGRERGQKNSRKQLSRTRPNESSDPRQVKSYVDLDAPAEELDIHCQNFIELFLLFFFLLLILKYLQRQDIMFDNNLVIRQTYFLIL</sequence>
<keyword evidence="6" id="KW-1133">Transmembrane helix</keyword>
<dbReference type="GO" id="GO:0031047">
    <property type="term" value="P:regulatory ncRNA-mediated gene silencing"/>
    <property type="evidence" value="ECO:0007669"/>
    <property type="project" value="UniProtKB-ARBA"/>
</dbReference>
<dbReference type="InterPro" id="IPR025239">
    <property type="entry name" value="DUF4187"/>
</dbReference>
<keyword evidence="4" id="KW-0863">Zinc-finger</keyword>
<dbReference type="InterPro" id="IPR021933">
    <property type="entry name" value="SERRATE/Ars2_N"/>
</dbReference>
<dbReference type="AlphaFoldDB" id="A0A915Z953"/>
<dbReference type="GO" id="GO:0008270">
    <property type="term" value="F:zinc ion binding"/>
    <property type="evidence" value="ECO:0007669"/>
    <property type="project" value="UniProtKB-KW"/>
</dbReference>
<evidence type="ECO:0000259" key="7">
    <source>
        <dbReference type="PROSITE" id="PS50157"/>
    </source>
</evidence>
<dbReference type="Pfam" id="PF12066">
    <property type="entry name" value="SERRATE_Ars2_N"/>
    <property type="match status" value="1"/>
</dbReference>
<feature type="compositionally biased region" description="Basic and acidic residues" evidence="5">
    <location>
        <begin position="694"/>
        <end position="703"/>
    </location>
</feature>
<proteinExistence type="inferred from homology"/>
<dbReference type="PANTHER" id="PTHR13165">
    <property type="entry name" value="ARSENITE-RESISTANCE PROTEIN 2"/>
    <property type="match status" value="1"/>
</dbReference>
<dbReference type="Pfam" id="PF04959">
    <property type="entry name" value="ARS2"/>
    <property type="match status" value="1"/>
</dbReference>
<feature type="region of interest" description="Disordered" evidence="5">
    <location>
        <begin position="1"/>
        <end position="133"/>
    </location>
</feature>
<dbReference type="Proteomes" id="UP000684084">
    <property type="component" value="Unassembled WGS sequence"/>
</dbReference>
<evidence type="ECO:0000256" key="6">
    <source>
        <dbReference type="SAM" id="Phobius"/>
    </source>
</evidence>
<dbReference type="PANTHER" id="PTHR13165:SF0">
    <property type="entry name" value="SERRATE RNA EFFECTOR MOLECULE HOMOLOG"/>
    <property type="match status" value="1"/>
</dbReference>
<dbReference type="InterPro" id="IPR039727">
    <property type="entry name" value="SE/Ars2"/>
</dbReference>
<dbReference type="Pfam" id="PF00076">
    <property type="entry name" value="RRM_1"/>
    <property type="match status" value="1"/>
</dbReference>
<evidence type="ECO:0000256" key="3">
    <source>
        <dbReference type="ARBA" id="ARBA00023242"/>
    </source>
</evidence>
<keyword evidence="3" id="KW-0539">Nucleus</keyword>
<dbReference type="GO" id="GO:0016604">
    <property type="term" value="C:nuclear body"/>
    <property type="evidence" value="ECO:0007669"/>
    <property type="project" value="TreeGrafter"/>
</dbReference>
<feature type="region of interest" description="Disordered" evidence="5">
    <location>
        <begin position="673"/>
        <end position="703"/>
    </location>
</feature>
<keyword evidence="6" id="KW-0812">Transmembrane</keyword>
<dbReference type="SMART" id="SM01173">
    <property type="entry name" value="DUF4187"/>
    <property type="match status" value="1"/>
</dbReference>
<protein>
    <recommendedName>
        <fullName evidence="7">C2H2-type domain-containing protein</fullName>
    </recommendedName>
</protein>
<dbReference type="VEuPathDB" id="FungiDB:RhiirFUN_011078"/>
<evidence type="ECO:0000256" key="1">
    <source>
        <dbReference type="ARBA" id="ARBA00004123"/>
    </source>
</evidence>
<organism evidence="8 9">
    <name type="scientific">Rhizophagus irregularis</name>
    <dbReference type="NCBI Taxonomy" id="588596"/>
    <lineage>
        <taxon>Eukaryota</taxon>
        <taxon>Fungi</taxon>
        <taxon>Fungi incertae sedis</taxon>
        <taxon>Mucoromycota</taxon>
        <taxon>Glomeromycotina</taxon>
        <taxon>Glomeromycetes</taxon>
        <taxon>Glomerales</taxon>
        <taxon>Glomeraceae</taxon>
        <taxon>Rhizophagus</taxon>
    </lineage>
</organism>
<keyword evidence="4" id="KW-0862">Zinc</keyword>
<dbReference type="InterPro" id="IPR007042">
    <property type="entry name" value="SERRATE/Ars2_C"/>
</dbReference>
<dbReference type="VEuPathDB" id="FungiDB:RhiirFUN_011077"/>
<evidence type="ECO:0000256" key="5">
    <source>
        <dbReference type="SAM" id="MobiDB-lite"/>
    </source>
</evidence>
<evidence type="ECO:0000313" key="8">
    <source>
        <dbReference type="EMBL" id="CAB5367829.1"/>
    </source>
</evidence>
<feature type="compositionally biased region" description="Basic and acidic residues" evidence="5">
    <location>
        <begin position="673"/>
        <end position="683"/>
    </location>
</feature>
<feature type="compositionally biased region" description="Basic and acidic residues" evidence="5">
    <location>
        <begin position="1"/>
        <end position="89"/>
    </location>
</feature>
<feature type="compositionally biased region" description="Basic and acidic residues" evidence="5">
    <location>
        <begin position="100"/>
        <end position="120"/>
    </location>
</feature>
<name>A0A915Z953_9GLOM</name>
<comment type="similarity">
    <text evidence="2">Belongs to the ARS2 family.</text>
</comment>
<keyword evidence="4" id="KW-0479">Metal-binding</keyword>
<comment type="caution">
    <text evidence="8">The sequence shown here is derived from an EMBL/GenBank/DDBJ whole genome shotgun (WGS) entry which is preliminary data.</text>
</comment>
<dbReference type="Pfam" id="PF13821">
    <property type="entry name" value="DUF4187"/>
    <property type="match status" value="1"/>
</dbReference>
<accession>A0A915Z953</accession>
<dbReference type="EMBL" id="CAGKOT010000024">
    <property type="protein sequence ID" value="CAB5367829.1"/>
    <property type="molecule type" value="Genomic_DNA"/>
</dbReference>
<dbReference type="OrthoDB" id="342064at2759"/>
<dbReference type="PROSITE" id="PS50157">
    <property type="entry name" value="ZINC_FINGER_C2H2_2"/>
    <property type="match status" value="1"/>
</dbReference>
<dbReference type="InterPro" id="IPR013087">
    <property type="entry name" value="Znf_C2H2_type"/>
</dbReference>
<evidence type="ECO:0000256" key="4">
    <source>
        <dbReference type="PROSITE-ProRule" id="PRU00042"/>
    </source>
</evidence>
<evidence type="ECO:0000256" key="2">
    <source>
        <dbReference type="ARBA" id="ARBA00005407"/>
    </source>
</evidence>